<accession>A0A401GD67</accession>
<evidence type="ECO:0000313" key="3">
    <source>
        <dbReference type="EMBL" id="GBE80126.1"/>
    </source>
</evidence>
<dbReference type="OrthoDB" id="4088568at2759"/>
<feature type="region of interest" description="Disordered" evidence="2">
    <location>
        <begin position="952"/>
        <end position="985"/>
    </location>
</feature>
<evidence type="ECO:0000256" key="2">
    <source>
        <dbReference type="SAM" id="MobiDB-lite"/>
    </source>
</evidence>
<dbReference type="GeneID" id="38777043"/>
<feature type="region of interest" description="Disordered" evidence="2">
    <location>
        <begin position="636"/>
        <end position="668"/>
    </location>
</feature>
<gene>
    <name evidence="3" type="ORF">SCP_0213290</name>
</gene>
<feature type="compositionally biased region" description="Low complexity" evidence="2">
    <location>
        <begin position="921"/>
        <end position="934"/>
    </location>
</feature>
<organism evidence="3 4">
    <name type="scientific">Sparassis crispa</name>
    <dbReference type="NCBI Taxonomy" id="139825"/>
    <lineage>
        <taxon>Eukaryota</taxon>
        <taxon>Fungi</taxon>
        <taxon>Dikarya</taxon>
        <taxon>Basidiomycota</taxon>
        <taxon>Agaricomycotina</taxon>
        <taxon>Agaricomycetes</taxon>
        <taxon>Polyporales</taxon>
        <taxon>Sparassidaceae</taxon>
        <taxon>Sparassis</taxon>
    </lineage>
</organism>
<feature type="region of interest" description="Disordered" evidence="2">
    <location>
        <begin position="886"/>
        <end position="934"/>
    </location>
</feature>
<evidence type="ECO:0000313" key="4">
    <source>
        <dbReference type="Proteomes" id="UP000287166"/>
    </source>
</evidence>
<feature type="compositionally biased region" description="Polar residues" evidence="2">
    <location>
        <begin position="952"/>
        <end position="965"/>
    </location>
</feature>
<dbReference type="EMBL" id="BFAD01000002">
    <property type="protein sequence ID" value="GBE80126.1"/>
    <property type="molecule type" value="Genomic_DNA"/>
</dbReference>
<keyword evidence="1" id="KW-0175">Coiled coil</keyword>
<feature type="coiled-coil region" evidence="1">
    <location>
        <begin position="113"/>
        <end position="227"/>
    </location>
</feature>
<proteinExistence type="predicted"/>
<comment type="caution">
    <text evidence="3">The sequence shown here is derived from an EMBL/GenBank/DDBJ whole genome shotgun (WGS) entry which is preliminary data.</text>
</comment>
<evidence type="ECO:0000256" key="1">
    <source>
        <dbReference type="SAM" id="Coils"/>
    </source>
</evidence>
<feature type="region of interest" description="Disordered" evidence="2">
    <location>
        <begin position="87"/>
        <end position="108"/>
    </location>
</feature>
<keyword evidence="4" id="KW-1185">Reference proteome</keyword>
<feature type="coiled-coil region" evidence="1">
    <location>
        <begin position="266"/>
        <end position="307"/>
    </location>
</feature>
<protein>
    <submittedName>
        <fullName evidence="3">Uncharacterized protein</fullName>
    </submittedName>
</protein>
<dbReference type="AlphaFoldDB" id="A0A401GD67"/>
<feature type="compositionally biased region" description="Polar residues" evidence="2">
    <location>
        <begin position="434"/>
        <end position="448"/>
    </location>
</feature>
<dbReference type="InParanoid" id="A0A401GD67"/>
<sequence>MLRTFRSMSPDSPLYRATSTIDELTLALANFSRASSPEPLHVAVCCCRKEECATSKAWLAYKTKMEARLVLSAEVGQALLERHEAYVRRRESERSPVPTEASDTSEGPVDARVAELVKENAVLEKRLTQALVNNEMSEASNKTTLQELEEVRANMSRLTTQQARSIGWETRLSSALQEKDDMQQERDSAAQRAKLAEARISMLRDKCAKLQAQLVRLREDLDAQRSHRRVMSQEVLQDARLRLAQLQQSQQGHAMVPENTEMTTVLESLVTDNEALKRDNAELRNLLGESREDLRALQEEIQERRANDMSFARHRYTHSGQSSASSPLSPVFHVGTAPSPSVLHSLDPALRGGRRAASMERASRRAFELLTPETEQRPLSPADSLMPSEAKWTSFSRASYPSSRDSLENDDDDARASPGYPRAQKTLYPLTRSRGVQTDGGESQSPSSVLRAYSDQASSFASFSPHDGQSESSSVTDNNQSSSTVMSALLERVTTLLTRLSQADAFTLTDRLKRQHLVGADVSHLSRTTVSGILRESAALRAHFRAFLEDDKVTTTCTRRDLRTLLRLVKDMFAEMGQMRVTLNDVILDPSVANKVSEMALHPAKATAETSGVDAGNLSAPGWMAPISKLLGLPSAGPNASEQAASRALAPPVRSSSRGRGRAPSRVVPKREAALSASAMTVNVEFSGTAVGRSVTSTYSAHPEREDSISILSMQSLTTQPVAPVPNGPNTNLSRSVMGIFAGAPRTEDSVDPWIVIPKPQRGFTVPMPGVREGSLTGTGAPSGSASGAATVGRSALRHAASRIGLSRLVDAVDLAGDRPEPQEASPSTLLDRTLIRRGLSDSSIHTTFMNHGEEEAKPAEHETSATQDHQSVLAAISKRMQGFRFAGPTSNADAGRPVSRPETPVSRPNVKSPDREGAHTPTRPRASSPRAIPPGTAGLLRTLNLASWATTALDPNQPPSSSLFGESPREETFMHRTWSREGDY</sequence>
<feature type="region of interest" description="Disordered" evidence="2">
    <location>
        <begin position="367"/>
        <end position="481"/>
    </location>
</feature>
<dbReference type="STRING" id="139825.A0A401GD67"/>
<feature type="compositionally biased region" description="Polar residues" evidence="2">
    <location>
        <begin position="391"/>
        <end position="404"/>
    </location>
</feature>
<dbReference type="Proteomes" id="UP000287166">
    <property type="component" value="Unassembled WGS sequence"/>
</dbReference>
<name>A0A401GD67_9APHY</name>
<feature type="compositionally biased region" description="Low complexity" evidence="2">
    <location>
        <begin position="470"/>
        <end position="481"/>
    </location>
</feature>
<dbReference type="RefSeq" id="XP_027611039.1">
    <property type="nucleotide sequence ID" value="XM_027755238.1"/>
</dbReference>
<feature type="compositionally biased region" description="Basic and acidic residues" evidence="2">
    <location>
        <begin position="968"/>
        <end position="985"/>
    </location>
</feature>
<reference evidence="3 4" key="1">
    <citation type="journal article" date="2018" name="Sci. Rep.">
        <title>Genome sequence of the cauliflower mushroom Sparassis crispa (Hanabiratake) and its association with beneficial usage.</title>
        <authorList>
            <person name="Kiyama R."/>
            <person name="Furutani Y."/>
            <person name="Kawaguchi K."/>
            <person name="Nakanishi T."/>
        </authorList>
    </citation>
    <scope>NUCLEOTIDE SEQUENCE [LARGE SCALE GENOMIC DNA]</scope>
</reference>